<accession>A0A7V4XSU9</accession>
<dbReference type="InterPro" id="IPR028366">
    <property type="entry name" value="PhoU"/>
</dbReference>
<protein>
    <recommendedName>
        <fullName evidence="8">Phosphate-specific transport system accessory protein PhoU</fullName>
    </recommendedName>
</protein>
<evidence type="ECO:0000256" key="8">
    <source>
        <dbReference type="PIRNR" id="PIRNR003107"/>
    </source>
</evidence>
<dbReference type="GO" id="GO:0006817">
    <property type="term" value="P:phosphate ion transport"/>
    <property type="evidence" value="ECO:0007669"/>
    <property type="project" value="UniProtKB-KW"/>
</dbReference>
<dbReference type="PANTHER" id="PTHR42930:SF3">
    <property type="entry name" value="PHOSPHATE-SPECIFIC TRANSPORT SYSTEM ACCESSORY PROTEIN PHOU"/>
    <property type="match status" value="1"/>
</dbReference>
<dbReference type="FunFam" id="1.20.58.220:FF:000004">
    <property type="entry name" value="Phosphate-specific transport system accessory protein PhoU"/>
    <property type="match status" value="1"/>
</dbReference>
<gene>
    <name evidence="10" type="primary">phoU</name>
    <name evidence="10" type="ORF">ENW50_07640</name>
</gene>
<dbReference type="NCBIfam" id="TIGR02135">
    <property type="entry name" value="phoU_full"/>
    <property type="match status" value="1"/>
</dbReference>
<dbReference type="InterPro" id="IPR026022">
    <property type="entry name" value="PhoU_dom"/>
</dbReference>
<comment type="subcellular location">
    <subcellularLocation>
        <location evidence="1 8">Cytoplasm</location>
    </subcellularLocation>
</comment>
<evidence type="ECO:0000256" key="7">
    <source>
        <dbReference type="ARBA" id="ARBA00056181"/>
    </source>
</evidence>
<dbReference type="GO" id="GO:0005737">
    <property type="term" value="C:cytoplasm"/>
    <property type="evidence" value="ECO:0007669"/>
    <property type="project" value="UniProtKB-SubCell"/>
</dbReference>
<evidence type="ECO:0000259" key="9">
    <source>
        <dbReference type="Pfam" id="PF01895"/>
    </source>
</evidence>
<comment type="similarity">
    <text evidence="2 8">Belongs to the PhoU family.</text>
</comment>
<evidence type="ECO:0000256" key="4">
    <source>
        <dbReference type="ARBA" id="ARBA00022448"/>
    </source>
</evidence>
<organism evidence="10">
    <name type="scientific">Acidobacterium capsulatum</name>
    <dbReference type="NCBI Taxonomy" id="33075"/>
    <lineage>
        <taxon>Bacteria</taxon>
        <taxon>Pseudomonadati</taxon>
        <taxon>Acidobacteriota</taxon>
        <taxon>Terriglobia</taxon>
        <taxon>Terriglobales</taxon>
        <taxon>Acidobacteriaceae</taxon>
        <taxon>Acidobacterium</taxon>
    </lineage>
</organism>
<dbReference type="Gene3D" id="1.20.58.220">
    <property type="entry name" value="Phosphate transport system protein phou homolog 2, domain 2"/>
    <property type="match status" value="1"/>
</dbReference>
<reference evidence="10" key="1">
    <citation type="journal article" date="2020" name="mSystems">
        <title>Genome- and Community-Level Interaction Insights into Carbon Utilization and Element Cycling Functions of Hydrothermarchaeota in Hydrothermal Sediment.</title>
        <authorList>
            <person name="Zhou Z."/>
            <person name="Liu Y."/>
            <person name="Xu W."/>
            <person name="Pan J."/>
            <person name="Luo Z.H."/>
            <person name="Li M."/>
        </authorList>
    </citation>
    <scope>NUCLEOTIDE SEQUENCE [LARGE SCALE GENOMIC DNA]</scope>
    <source>
        <strain evidence="10">SpSt-855</strain>
    </source>
</reference>
<keyword evidence="5 8" id="KW-0963">Cytoplasm</keyword>
<keyword evidence="6 8" id="KW-0592">Phosphate transport</keyword>
<dbReference type="GO" id="GO:0045936">
    <property type="term" value="P:negative regulation of phosphate metabolic process"/>
    <property type="evidence" value="ECO:0007669"/>
    <property type="project" value="InterPro"/>
</dbReference>
<evidence type="ECO:0000256" key="6">
    <source>
        <dbReference type="ARBA" id="ARBA00022592"/>
    </source>
</evidence>
<keyword evidence="4 8" id="KW-0813">Transport</keyword>
<evidence type="ECO:0000256" key="3">
    <source>
        <dbReference type="ARBA" id="ARBA00011738"/>
    </source>
</evidence>
<dbReference type="Pfam" id="PF01895">
    <property type="entry name" value="PhoU"/>
    <property type="match status" value="2"/>
</dbReference>
<evidence type="ECO:0000256" key="5">
    <source>
        <dbReference type="ARBA" id="ARBA00022490"/>
    </source>
</evidence>
<dbReference type="GO" id="GO:0030643">
    <property type="term" value="P:intracellular phosphate ion homeostasis"/>
    <property type="evidence" value="ECO:0007669"/>
    <property type="project" value="InterPro"/>
</dbReference>
<evidence type="ECO:0000256" key="2">
    <source>
        <dbReference type="ARBA" id="ARBA00008107"/>
    </source>
</evidence>
<sequence>MRHIQEMLEELRAKLLTMSGLVESAIKDSAHALSGDPDVNIQDIFQRERQVNKLELEIDEIATGILALEQPVAGDLRFVTAAAKINNNLERIGDLAVGIARRAESLAHVSKDELTGEIPTLAELVADMVNRALRAFVNKDTQEARAVLSSDDAVDHLHESIFSELIDHMKRDSQAVQTCVDLMLAARNLERIADHATNIAEAVVFISEGVDVRHRSLGIEI</sequence>
<comment type="subunit">
    <text evidence="3 8">Homodimer.</text>
</comment>
<comment type="caution">
    <text evidence="10">The sequence shown here is derived from an EMBL/GenBank/DDBJ whole genome shotgun (WGS) entry which is preliminary data.</text>
</comment>
<feature type="domain" description="PhoU" evidence="9">
    <location>
        <begin position="16"/>
        <end position="102"/>
    </location>
</feature>
<feature type="domain" description="PhoU" evidence="9">
    <location>
        <begin position="120"/>
        <end position="203"/>
    </location>
</feature>
<dbReference type="PANTHER" id="PTHR42930">
    <property type="entry name" value="PHOSPHATE-SPECIFIC TRANSPORT SYSTEM ACCESSORY PROTEIN PHOU"/>
    <property type="match status" value="1"/>
</dbReference>
<dbReference type="PIRSF" id="PIRSF003107">
    <property type="entry name" value="PhoU"/>
    <property type="match status" value="1"/>
</dbReference>
<evidence type="ECO:0000256" key="1">
    <source>
        <dbReference type="ARBA" id="ARBA00004496"/>
    </source>
</evidence>
<dbReference type="InterPro" id="IPR038078">
    <property type="entry name" value="PhoU-like_sf"/>
</dbReference>
<dbReference type="SUPFAM" id="SSF109755">
    <property type="entry name" value="PhoU-like"/>
    <property type="match status" value="1"/>
</dbReference>
<evidence type="ECO:0000313" key="10">
    <source>
        <dbReference type="EMBL" id="HGY94538.1"/>
    </source>
</evidence>
<dbReference type="EMBL" id="DTKL01000045">
    <property type="protein sequence ID" value="HGY94538.1"/>
    <property type="molecule type" value="Genomic_DNA"/>
</dbReference>
<dbReference type="AlphaFoldDB" id="A0A7V4XSU9"/>
<proteinExistence type="inferred from homology"/>
<name>A0A7V4XSU9_9BACT</name>
<comment type="function">
    <text evidence="7 8">Plays a role in the regulation of phosphate uptake.</text>
</comment>